<evidence type="ECO:0000259" key="10">
    <source>
        <dbReference type="PROSITE" id="PS50893"/>
    </source>
</evidence>
<feature type="domain" description="ABC transporter" evidence="10">
    <location>
        <begin position="253"/>
        <end position="497"/>
    </location>
</feature>
<comment type="subcellular location">
    <subcellularLocation>
        <location evidence="1">Cell membrane</location>
        <topology evidence="1">Peripheral membrane protein</topology>
    </subcellularLocation>
</comment>
<dbReference type="EMBL" id="BLRU01000001">
    <property type="protein sequence ID" value="GFP18499.1"/>
    <property type="molecule type" value="Genomic_DNA"/>
</dbReference>
<dbReference type="InterPro" id="IPR017871">
    <property type="entry name" value="ABC_transporter-like_CS"/>
</dbReference>
<keyword evidence="3" id="KW-1003">Cell membrane</keyword>
<evidence type="ECO:0000256" key="4">
    <source>
        <dbReference type="ARBA" id="ARBA00022597"/>
    </source>
</evidence>
<comment type="caution">
    <text evidence="11">The sequence shown here is derived from an EMBL/GenBank/DDBJ whole genome shotgun (WGS) entry which is preliminary data.</text>
</comment>
<dbReference type="Proteomes" id="UP000585609">
    <property type="component" value="Unassembled WGS sequence"/>
</dbReference>
<keyword evidence="6" id="KW-0547">Nucleotide-binding</keyword>
<dbReference type="PANTHER" id="PTHR43790">
    <property type="entry name" value="CARBOHYDRATE TRANSPORT ATP-BINDING PROTEIN MG119-RELATED"/>
    <property type="match status" value="1"/>
</dbReference>
<sequence length="519" mass="57240">MSDYILKLQGIKKSFPGVLALDGVDFDLCSGEVHALVGENGAGKSTLVKVITGVHQPDAGEIQFQGQSVKFVNPLMAQQHGIAAIYQEPTVFPDLSIAENIFMGHHTLQSLTRRIDWRQIYKEAGNLLRSLGVSLDPHTRVRGLSVAKQQMVEIAKALSVKARVLIMDEPTSALTMREVEDLFSIVRRLRDTGTAIIFISHRLEDTFQLADRVTVLRDGHYIGTRDVSQVTPDEVIQMMVGRTVDKMFPKEEVQQGEVILRVDGLSKERSFYDVSFELHRGEILGLAGLVGAGRTEVACAIFGVEPPDRGNIWLDGHQVHIHGPDEALELGIAYLPEDRQLYGLVLPMDITQNVTLPILSQFARLGWIDQAAEWRTAQEFAERLDVRAAGLWQKVSQLSGGNQQKVVLAKWLATRPRILILDEPTKGIDVGTKAEVHRLMSMLAAQGLGILMISSELPEVLGMSDRIVVMHEGHVTACFSREEATQGRIMFAATASALNQGHTTPADANRPSCNEGARR</sequence>
<proteinExistence type="predicted"/>
<dbReference type="InterPro" id="IPR003439">
    <property type="entry name" value="ABC_transporter-like_ATP-bd"/>
</dbReference>
<keyword evidence="7 11" id="KW-0067">ATP-binding</keyword>
<protein>
    <submittedName>
        <fullName evidence="11">Ribose transport system ATP-binding protein</fullName>
    </submittedName>
</protein>
<evidence type="ECO:0000313" key="11">
    <source>
        <dbReference type="EMBL" id="GFP18499.1"/>
    </source>
</evidence>
<keyword evidence="5" id="KW-0677">Repeat</keyword>
<keyword evidence="8" id="KW-1278">Translocase</keyword>
<dbReference type="PROSITE" id="PS00211">
    <property type="entry name" value="ABC_TRANSPORTER_1"/>
    <property type="match status" value="1"/>
</dbReference>
<keyword evidence="2" id="KW-0813">Transport</keyword>
<dbReference type="CDD" id="cd03216">
    <property type="entry name" value="ABC_Carb_Monos_I"/>
    <property type="match status" value="1"/>
</dbReference>
<feature type="domain" description="ABC transporter" evidence="10">
    <location>
        <begin position="6"/>
        <end position="243"/>
    </location>
</feature>
<dbReference type="Proteomes" id="UP000574717">
    <property type="component" value="Unassembled WGS sequence"/>
</dbReference>
<dbReference type="GO" id="GO:0005886">
    <property type="term" value="C:plasma membrane"/>
    <property type="evidence" value="ECO:0007669"/>
    <property type="project" value="UniProtKB-SubCell"/>
</dbReference>
<dbReference type="InterPro" id="IPR050107">
    <property type="entry name" value="ABC_carbohydrate_import_ATPase"/>
</dbReference>
<dbReference type="GO" id="GO:0005524">
    <property type="term" value="F:ATP binding"/>
    <property type="evidence" value="ECO:0007669"/>
    <property type="project" value="UniProtKB-KW"/>
</dbReference>
<dbReference type="PROSITE" id="PS50893">
    <property type="entry name" value="ABC_TRANSPORTER_2"/>
    <property type="match status" value="2"/>
</dbReference>
<evidence type="ECO:0000256" key="8">
    <source>
        <dbReference type="ARBA" id="ARBA00022967"/>
    </source>
</evidence>
<name>A0A6V8QDM5_9ACTN</name>
<evidence type="ECO:0000256" key="5">
    <source>
        <dbReference type="ARBA" id="ARBA00022737"/>
    </source>
</evidence>
<dbReference type="SUPFAM" id="SSF52540">
    <property type="entry name" value="P-loop containing nucleoside triphosphate hydrolases"/>
    <property type="match status" value="2"/>
</dbReference>
<dbReference type="SMART" id="SM00382">
    <property type="entry name" value="AAA"/>
    <property type="match status" value="2"/>
</dbReference>
<dbReference type="Gene3D" id="3.40.50.300">
    <property type="entry name" value="P-loop containing nucleotide triphosphate hydrolases"/>
    <property type="match status" value="2"/>
</dbReference>
<gene>
    <name evidence="11" type="ORF">HKBW3S03_00004</name>
    <name evidence="12" type="ORF">HKBW3S09_00207</name>
</gene>
<evidence type="ECO:0000256" key="3">
    <source>
        <dbReference type="ARBA" id="ARBA00022475"/>
    </source>
</evidence>
<evidence type="ECO:0000256" key="2">
    <source>
        <dbReference type="ARBA" id="ARBA00022448"/>
    </source>
</evidence>
<dbReference type="RefSeq" id="WP_176236680.1">
    <property type="nucleotide sequence ID" value="NZ_BLRU01000001.1"/>
</dbReference>
<accession>A0A6V8QDM5</accession>
<keyword evidence="9" id="KW-0472">Membrane</keyword>
<dbReference type="EMBL" id="BLRW01000014">
    <property type="protein sequence ID" value="GFP22739.1"/>
    <property type="molecule type" value="Genomic_DNA"/>
</dbReference>
<evidence type="ECO:0000313" key="12">
    <source>
        <dbReference type="EMBL" id="GFP22739.1"/>
    </source>
</evidence>
<evidence type="ECO:0000256" key="9">
    <source>
        <dbReference type="ARBA" id="ARBA00023136"/>
    </source>
</evidence>
<dbReference type="AlphaFoldDB" id="A0A6V8QDM5"/>
<evidence type="ECO:0000256" key="6">
    <source>
        <dbReference type="ARBA" id="ARBA00022741"/>
    </source>
</evidence>
<organism evidence="11 13">
    <name type="scientific">Candidatus Hakubella thermalkaliphila</name>
    <dbReference type="NCBI Taxonomy" id="2754717"/>
    <lineage>
        <taxon>Bacteria</taxon>
        <taxon>Bacillati</taxon>
        <taxon>Actinomycetota</taxon>
        <taxon>Actinomycetota incertae sedis</taxon>
        <taxon>Candidatus Hakubellales</taxon>
        <taxon>Candidatus Hakubellaceae</taxon>
        <taxon>Candidatus Hakubella</taxon>
    </lineage>
</organism>
<evidence type="ECO:0000256" key="1">
    <source>
        <dbReference type="ARBA" id="ARBA00004202"/>
    </source>
</evidence>
<dbReference type="Pfam" id="PF00005">
    <property type="entry name" value="ABC_tran"/>
    <property type="match status" value="2"/>
</dbReference>
<keyword evidence="4" id="KW-0762">Sugar transport</keyword>
<dbReference type="InterPro" id="IPR003593">
    <property type="entry name" value="AAA+_ATPase"/>
</dbReference>
<dbReference type="PANTHER" id="PTHR43790:SF3">
    <property type="entry name" value="D-ALLOSE IMPORT ATP-BINDING PROTEIN ALSA-RELATED"/>
    <property type="match status" value="1"/>
</dbReference>
<dbReference type="FunFam" id="3.40.50.300:FF:000127">
    <property type="entry name" value="Ribose import ATP-binding protein RbsA"/>
    <property type="match status" value="1"/>
</dbReference>
<dbReference type="CDD" id="cd03215">
    <property type="entry name" value="ABC_Carb_Monos_II"/>
    <property type="match status" value="1"/>
</dbReference>
<reference evidence="13 14" key="1">
    <citation type="journal article" date="2020" name="Front. Microbiol.">
        <title>Single-cell genomics of novel Actinobacteria with the Wood-Ljungdahl pathway discovered in a serpentinizing system.</title>
        <authorList>
            <person name="Merino N."/>
            <person name="Kawai M."/>
            <person name="Boyd E.S."/>
            <person name="Colman D.R."/>
            <person name="McGlynn S.E."/>
            <person name="Nealson K.H."/>
            <person name="Kurokawa K."/>
            <person name="Hongoh Y."/>
        </authorList>
    </citation>
    <scope>NUCLEOTIDE SEQUENCE [LARGE SCALE GENOMIC DNA]</scope>
    <source>
        <strain evidence="11 13">S03</strain>
        <strain evidence="12 14">S09_30</strain>
    </source>
</reference>
<dbReference type="GO" id="GO:0016887">
    <property type="term" value="F:ATP hydrolysis activity"/>
    <property type="evidence" value="ECO:0007669"/>
    <property type="project" value="InterPro"/>
</dbReference>
<evidence type="ECO:0000313" key="13">
    <source>
        <dbReference type="Proteomes" id="UP000574717"/>
    </source>
</evidence>
<evidence type="ECO:0000313" key="14">
    <source>
        <dbReference type="Proteomes" id="UP000585609"/>
    </source>
</evidence>
<evidence type="ECO:0000256" key="7">
    <source>
        <dbReference type="ARBA" id="ARBA00022840"/>
    </source>
</evidence>
<dbReference type="InterPro" id="IPR027417">
    <property type="entry name" value="P-loop_NTPase"/>
</dbReference>